<feature type="domain" description="Rieske" evidence="5">
    <location>
        <begin position="4"/>
        <end position="113"/>
    </location>
</feature>
<protein>
    <submittedName>
        <fullName evidence="6">(2Fe-2S)-binding protein</fullName>
    </submittedName>
</protein>
<dbReference type="InterPro" id="IPR036922">
    <property type="entry name" value="Rieske_2Fe-2S_sf"/>
</dbReference>
<evidence type="ECO:0000256" key="4">
    <source>
        <dbReference type="ARBA" id="ARBA00023014"/>
    </source>
</evidence>
<gene>
    <name evidence="6" type="ORF">B7O87_02625</name>
</gene>
<evidence type="ECO:0000256" key="2">
    <source>
        <dbReference type="ARBA" id="ARBA00022723"/>
    </source>
</evidence>
<evidence type="ECO:0000256" key="3">
    <source>
        <dbReference type="ARBA" id="ARBA00023004"/>
    </source>
</evidence>
<comment type="caution">
    <text evidence="6">The sequence shown here is derived from an EMBL/GenBank/DDBJ whole genome shotgun (WGS) entry which is preliminary data.</text>
</comment>
<dbReference type="PANTHER" id="PTHR21496">
    <property type="entry name" value="FERREDOXIN-RELATED"/>
    <property type="match status" value="1"/>
</dbReference>
<accession>A0A1X4GBQ9</accession>
<dbReference type="EMBL" id="NBYN01000010">
    <property type="protein sequence ID" value="OSO94460.1"/>
    <property type="molecule type" value="Genomic_DNA"/>
</dbReference>
<keyword evidence="1" id="KW-0001">2Fe-2S</keyword>
<dbReference type="GO" id="GO:0046872">
    <property type="term" value="F:metal ion binding"/>
    <property type="evidence" value="ECO:0007669"/>
    <property type="project" value="UniProtKB-KW"/>
</dbReference>
<dbReference type="GO" id="GO:0051537">
    <property type="term" value="F:2 iron, 2 sulfur cluster binding"/>
    <property type="evidence" value="ECO:0007669"/>
    <property type="project" value="UniProtKB-KW"/>
</dbReference>
<dbReference type="PROSITE" id="PS51296">
    <property type="entry name" value="RIESKE"/>
    <property type="match status" value="1"/>
</dbReference>
<dbReference type="Gene3D" id="2.102.10.10">
    <property type="entry name" value="Rieske [2Fe-2S] iron-sulphur domain"/>
    <property type="match status" value="1"/>
</dbReference>
<dbReference type="PANTHER" id="PTHR21496:SF23">
    <property type="entry name" value="3-PHENYLPROPIONATE_CINNAMIC ACID DIOXYGENASE FERREDOXIN SUBUNIT"/>
    <property type="match status" value="1"/>
</dbReference>
<keyword evidence="3" id="KW-0408">Iron</keyword>
<reference evidence="7" key="1">
    <citation type="submission" date="2017-04" db="EMBL/GenBank/DDBJ databases">
        <authorList>
            <person name="Abreu V.A."/>
            <person name="Popin R.V."/>
            <person name="Rigonato J."/>
            <person name="Andreote A.P."/>
            <person name="Schaker P.C."/>
            <person name="Hoff-Risseti C."/>
            <person name="Alvarenga D.O."/>
            <person name="Varani A.M."/>
            <person name="Fiore M.F."/>
        </authorList>
    </citation>
    <scope>NUCLEOTIDE SEQUENCE [LARGE SCALE GENOMIC DNA]</scope>
    <source>
        <strain evidence="7">CENA303</strain>
    </source>
</reference>
<keyword evidence="2" id="KW-0479">Metal-binding</keyword>
<sequence>MAWQKILATSDLLPGGREVVKVGKRNILVLNHDNQYYAVENSCPHLKVPMKSAKIENSTIVCSFHRSAFDLATGEVKTWCPWPPAVGKLMGMVSQQKNLPVFPLRVENDHVLIDIPE</sequence>
<dbReference type="InterPro" id="IPR017941">
    <property type="entry name" value="Rieske_2Fe-2S"/>
</dbReference>
<dbReference type="SUPFAM" id="SSF50022">
    <property type="entry name" value="ISP domain"/>
    <property type="match status" value="1"/>
</dbReference>
<dbReference type="Pfam" id="PF00355">
    <property type="entry name" value="Rieske"/>
    <property type="match status" value="1"/>
</dbReference>
<evidence type="ECO:0000256" key="1">
    <source>
        <dbReference type="ARBA" id="ARBA00022714"/>
    </source>
</evidence>
<evidence type="ECO:0000259" key="5">
    <source>
        <dbReference type="PROSITE" id="PS51296"/>
    </source>
</evidence>
<dbReference type="CDD" id="cd03467">
    <property type="entry name" value="Rieske"/>
    <property type="match status" value="1"/>
</dbReference>
<evidence type="ECO:0000313" key="6">
    <source>
        <dbReference type="EMBL" id="OSO94460.1"/>
    </source>
</evidence>
<keyword evidence="4" id="KW-0411">Iron-sulfur</keyword>
<dbReference type="GO" id="GO:0004497">
    <property type="term" value="F:monooxygenase activity"/>
    <property type="evidence" value="ECO:0007669"/>
    <property type="project" value="UniProtKB-ARBA"/>
</dbReference>
<evidence type="ECO:0000313" key="7">
    <source>
        <dbReference type="Proteomes" id="UP000192997"/>
    </source>
</evidence>
<organism evidence="6 7">
    <name type="scientific">Cylindrospermopsis raciborskii CENA303</name>
    <dbReference type="NCBI Taxonomy" id="1170769"/>
    <lineage>
        <taxon>Bacteria</taxon>
        <taxon>Bacillati</taxon>
        <taxon>Cyanobacteriota</taxon>
        <taxon>Cyanophyceae</taxon>
        <taxon>Nostocales</taxon>
        <taxon>Aphanizomenonaceae</taxon>
        <taxon>Cylindrospermopsis</taxon>
    </lineage>
</organism>
<proteinExistence type="predicted"/>
<name>A0A1X4GBQ9_9CYAN</name>
<dbReference type="AlphaFoldDB" id="A0A1X4GBQ9"/>
<dbReference type="GO" id="GO:0016705">
    <property type="term" value="F:oxidoreductase activity, acting on paired donors, with incorporation or reduction of molecular oxygen"/>
    <property type="evidence" value="ECO:0007669"/>
    <property type="project" value="UniProtKB-ARBA"/>
</dbReference>
<dbReference type="RefSeq" id="WP_009342957.1">
    <property type="nucleotide sequence ID" value="NZ_NBYN01000010.1"/>
</dbReference>
<dbReference type="Proteomes" id="UP000192997">
    <property type="component" value="Unassembled WGS sequence"/>
</dbReference>